<feature type="compositionally biased region" description="Basic and acidic residues" evidence="1">
    <location>
        <begin position="1403"/>
        <end position="1421"/>
    </location>
</feature>
<dbReference type="Pfam" id="PF00249">
    <property type="entry name" value="Myb_DNA-binding"/>
    <property type="match status" value="1"/>
</dbReference>
<feature type="compositionally biased region" description="Basic residues" evidence="1">
    <location>
        <begin position="1909"/>
        <end position="1919"/>
    </location>
</feature>
<feature type="region of interest" description="Disordered" evidence="1">
    <location>
        <begin position="235"/>
        <end position="284"/>
    </location>
</feature>
<feature type="region of interest" description="Disordered" evidence="1">
    <location>
        <begin position="1892"/>
        <end position="1921"/>
    </location>
</feature>
<dbReference type="InterPro" id="IPR058925">
    <property type="entry name" value="zf-C2H2_AcuF"/>
</dbReference>
<feature type="compositionally biased region" description="Polar residues" evidence="1">
    <location>
        <begin position="1390"/>
        <end position="1401"/>
    </location>
</feature>
<dbReference type="SMART" id="SM00717">
    <property type="entry name" value="SANT"/>
    <property type="match status" value="2"/>
</dbReference>
<feature type="region of interest" description="Disordered" evidence="1">
    <location>
        <begin position="791"/>
        <end position="823"/>
    </location>
</feature>
<dbReference type="InterPro" id="IPR054464">
    <property type="entry name" value="ULD_fung"/>
</dbReference>
<dbReference type="Proteomes" id="UP001310594">
    <property type="component" value="Unassembled WGS sequence"/>
</dbReference>
<organism evidence="3 4">
    <name type="scientific">Elasticomyces elasticus</name>
    <dbReference type="NCBI Taxonomy" id="574655"/>
    <lineage>
        <taxon>Eukaryota</taxon>
        <taxon>Fungi</taxon>
        <taxon>Dikarya</taxon>
        <taxon>Ascomycota</taxon>
        <taxon>Pezizomycotina</taxon>
        <taxon>Dothideomycetes</taxon>
        <taxon>Dothideomycetidae</taxon>
        <taxon>Mycosphaerellales</taxon>
        <taxon>Teratosphaeriaceae</taxon>
        <taxon>Elasticomyces</taxon>
    </lineage>
</organism>
<evidence type="ECO:0000256" key="1">
    <source>
        <dbReference type="SAM" id="MobiDB-lite"/>
    </source>
</evidence>
<feature type="region of interest" description="Disordered" evidence="1">
    <location>
        <begin position="628"/>
        <end position="738"/>
    </location>
</feature>
<accession>A0AAN7W996</accession>
<name>A0AAN7W996_9PEZI</name>
<feature type="region of interest" description="Disordered" evidence="1">
    <location>
        <begin position="1829"/>
        <end position="1851"/>
    </location>
</feature>
<evidence type="ECO:0000313" key="4">
    <source>
        <dbReference type="Proteomes" id="UP001310594"/>
    </source>
</evidence>
<feature type="compositionally biased region" description="Polar residues" evidence="1">
    <location>
        <begin position="259"/>
        <end position="272"/>
    </location>
</feature>
<feature type="compositionally biased region" description="Basic and acidic residues" evidence="1">
    <location>
        <begin position="798"/>
        <end position="810"/>
    </location>
</feature>
<dbReference type="PANTHER" id="PTHR35391:SF7">
    <property type="entry name" value="C2H2-TYPE DOMAIN-CONTAINING PROTEIN"/>
    <property type="match status" value="1"/>
</dbReference>
<sequence length="2009" mass="227579">MSSAAIPLTVNQCFDAFDSLCEAAEAGSELGLALQEERGRFKVWTANISAHRAVTSRRSLEYRLRDSSNLRDTVKFLLQDLLQALQALADVAPSSHDLDSAVEAKGDAFTDEDDDFDFGSGAFTSEDEEQRLLEDIHDVVNCLMRFSMTLRNPARHDHMRYSVTSNAHHYEPFDREHVRSKYPEAPNYLVDRLGKSISRHRLYFDYREQHHAKLAEGLEHRVDQGEGTVHEQASTIATSVHKDVERAPRIHDSDDESVYTATSFASSASGQRTLRPPPLPAEGENGDPFECKICFTMVIADNERAWRQHVYEDLPPYVCMQESCATAHQPYARRREWQQHERDMHHRAWACPYCKDVLATSELFQAHVVDSHNQERDDSNMQRMVDACAQPLENELTTSQCPLCQKEIVPQKRFFKHLGHHLEELALFSLPSHLHGDESDAESDGSDASDIPQAAIDVQREIDRVEKQIDSGTLEWADRNLALNELSELKRLNETGIDLTAAAILPDHGGESGEEESDDDFDGSIKKMIRNSINFEDAVGRHFSFPWSRCKTWEGMESMIKQAFTPVAKDFLSEHVHKGHYDLAGPDGQAIPPQTWNTMIRPEYEITMHMWPMPEREDRNLNEDVVDAGSQSGRVVPPRVSEHDLAGSESVHENRQRAQEYQNANQGEDSSHSSSFAPAPMISPEIQRSAPPPLPSPSYVPESPTAPDAGRPWADDPDSSNFRYAPRGSSPPTQAPPVPKFASSYWSVPEQQDFVKYISYFGTDFAAIAAQMGTKTQTMIKNHYQRQVDNGNQPELENAAKEADRRRELGDEIGPPPTPTPIVKRKYDAPQPEHHYFRQIETQSDLEIAAREADKRRNFGGEADTPPAPIPNAKRLNSLPLEATRRPVYPRVARKYLDVETLKYYNLPYEVDRDYPEYIIIRREMNQDETDVLFEHTARLRSGDTLKPADNTSLGDRKKDERQPVFPKVHRRYLDVETLQFYGIPFERDRVHPDYFILLRQMDKHETDILFEHTRKLRSAAGQDLISKDTSPFGAEGQRVTLEQGSMLEERELPERRRVSPIESEGEEYATAMLREREPTARRQRDRGLEFRGRTTLEEEGEAATTRDATTTPEILARERLRVALRAGFHGSRDIQDVAIGDTHTELHQTPSEQEQHPPRHRIHAPEVIYGRSASAERLRQLEGWSIGSNELSQRPPADNLATANKSAREKSQDLGTLPSSRTRSVTHESGKTPEQHRKSETLIYSEDFTQREETMIRESAAIAAPHSYIRQPWTKIEEDALLLGIEKVDGPYWAQILAVYGSGGSTSEVLKNRTREELAKVARNLKLWYLKTGTDHMPDILWKVPGELAKSKAVTASRSSDDTLDEPEGENLLGLLYGEPEEAERETLNSRAGTVRTRTSTHLHDDQCDASFDEPKDTAVLRKPTVVPDRTSEAPDSRESSVERITKKVLERLDREGKGRNATSKIGSMHRDQGLDLRGRTSFKDDNARERSLEQQREAIVVRERTRGSPDSRTSSQERITRKVLERLARAETGDNAYDATSKTDSMVPAAEAESDPPDPSGIPRAEPERQQITSTAPRIFGSSRIGGSEAEMSDQETHKGWPTEWGKPHSVVYHESQGADGSAQDRHGEPASYPDQCNPVAYSTLAKAKGLDTTPAQPRQYCPVPGCEKSFQRTFELQRHQATYHGMGTAHFHCLEASCGYQSLRFDKIREHCHEKHGQRRGEEQFHEGAGGRCSASACALWRSDIPVADLRRIHEANLAGAKQRELHDMDVDGDPVSKSLVGSTREAPDVSEDHADLKLQQKLPDLKTGKNAGKEYVAKMWEHASERQQVPSTAPRVFGSSETGGSEAKIPEQETYWDHPTEFARTIPAVSRDAIRAIAAKDTLRHRSRNTGDVSMKAPNIVDRRSRSRSRSRHRRNDWEGEEYGDVEQEREMRYRERLERLESRERGTTPEPIIHRRNQPYTAVKEEEDMENMPSSLVTEHEAQGPEEMFLQLERLALESQRSNR</sequence>
<dbReference type="CDD" id="cd00167">
    <property type="entry name" value="SANT"/>
    <property type="match status" value="1"/>
</dbReference>
<feature type="compositionally biased region" description="Basic and acidic residues" evidence="1">
    <location>
        <begin position="1470"/>
        <end position="1511"/>
    </location>
</feature>
<feature type="domain" description="C2H2-type" evidence="2">
    <location>
        <begin position="351"/>
        <end position="372"/>
    </location>
</feature>
<feature type="compositionally biased region" description="Basic and acidic residues" evidence="1">
    <location>
        <begin position="1226"/>
        <end position="1241"/>
    </location>
</feature>
<feature type="compositionally biased region" description="Basic and acidic residues" evidence="1">
    <location>
        <begin position="640"/>
        <end position="658"/>
    </location>
</feature>
<dbReference type="PANTHER" id="PTHR35391">
    <property type="entry name" value="C2H2-TYPE DOMAIN-CONTAINING PROTEIN-RELATED"/>
    <property type="match status" value="1"/>
</dbReference>
<dbReference type="Gene3D" id="3.30.160.60">
    <property type="entry name" value="Classic Zinc Finger"/>
    <property type="match status" value="1"/>
</dbReference>
<feature type="compositionally biased region" description="Basic and acidic residues" evidence="1">
    <location>
        <begin position="1431"/>
        <end position="1460"/>
    </location>
</feature>
<feature type="compositionally biased region" description="Basic and acidic residues" evidence="1">
    <location>
        <begin position="240"/>
        <end position="252"/>
    </location>
</feature>
<evidence type="ECO:0000313" key="3">
    <source>
        <dbReference type="EMBL" id="KAK5703862.1"/>
    </source>
</evidence>
<feature type="region of interest" description="Disordered" evidence="1">
    <location>
        <begin position="1962"/>
        <end position="1987"/>
    </location>
</feature>
<reference evidence="3" key="1">
    <citation type="submission" date="2023-08" db="EMBL/GenBank/DDBJ databases">
        <title>Black Yeasts Isolated from many extreme environments.</title>
        <authorList>
            <person name="Coleine C."/>
            <person name="Stajich J.E."/>
            <person name="Selbmann L."/>
        </authorList>
    </citation>
    <scope>NUCLEOTIDE SEQUENCE</scope>
    <source>
        <strain evidence="3">CCFEE 5810</strain>
    </source>
</reference>
<feature type="region of interest" description="Disordered" evidence="1">
    <location>
        <begin position="1377"/>
        <end position="1640"/>
    </location>
</feature>
<dbReference type="SUPFAM" id="SSF46689">
    <property type="entry name" value="Homeodomain-like"/>
    <property type="match status" value="1"/>
</dbReference>
<feature type="compositionally biased region" description="Basic and acidic residues" evidence="1">
    <location>
        <begin position="1520"/>
        <end position="1534"/>
    </location>
</feature>
<dbReference type="InterPro" id="IPR009057">
    <property type="entry name" value="Homeodomain-like_sf"/>
</dbReference>
<feature type="region of interest" description="Disordered" evidence="1">
    <location>
        <begin position="1188"/>
        <end position="1246"/>
    </location>
</feature>
<feature type="compositionally biased region" description="Polar residues" evidence="1">
    <location>
        <begin position="1214"/>
        <end position="1224"/>
    </location>
</feature>
<feature type="compositionally biased region" description="Polar residues" evidence="1">
    <location>
        <begin position="659"/>
        <end position="676"/>
    </location>
</feature>
<dbReference type="SMART" id="SM00355">
    <property type="entry name" value="ZnF_C2H2"/>
    <property type="match status" value="5"/>
</dbReference>
<dbReference type="InterPro" id="IPR001005">
    <property type="entry name" value="SANT/Myb"/>
</dbReference>
<gene>
    <name evidence="3" type="ORF">LTR97_002875</name>
</gene>
<protein>
    <recommendedName>
        <fullName evidence="2">C2H2-type domain-containing protein</fullName>
    </recommendedName>
</protein>
<comment type="caution">
    <text evidence="3">The sequence shown here is derived from an EMBL/GenBank/DDBJ whole genome shotgun (WGS) entry which is preliminary data.</text>
</comment>
<dbReference type="Pfam" id="PF26082">
    <property type="entry name" value="zf-C2H2_AcuF"/>
    <property type="match status" value="1"/>
</dbReference>
<feature type="domain" description="C2H2-type" evidence="2">
    <location>
        <begin position="1664"/>
        <end position="1687"/>
    </location>
</feature>
<dbReference type="PROSITE" id="PS00028">
    <property type="entry name" value="ZINC_FINGER_C2H2_1"/>
    <property type="match status" value="2"/>
</dbReference>
<dbReference type="InterPro" id="IPR013087">
    <property type="entry name" value="Znf_C2H2_type"/>
</dbReference>
<dbReference type="Pfam" id="PF22893">
    <property type="entry name" value="ULD_2"/>
    <property type="match status" value="1"/>
</dbReference>
<dbReference type="Gene3D" id="1.20.58.1880">
    <property type="match status" value="1"/>
</dbReference>
<evidence type="ECO:0000259" key="2">
    <source>
        <dbReference type="PROSITE" id="PS00028"/>
    </source>
</evidence>
<dbReference type="EMBL" id="JAVRQU010000004">
    <property type="protein sequence ID" value="KAK5703862.1"/>
    <property type="molecule type" value="Genomic_DNA"/>
</dbReference>
<proteinExistence type="predicted"/>